<sequence>MIKFQLITLCLLLSTISIVKAAEVWNRHRYDGHHVWSAIDDCVSKYFNGKAAIDRLSHNINGSYAIWLDSGNNVENDVDEAISEQISECIQQQYQNVSVYVFSHNSYAIVSSYDDYHEIKEHYDWFSRGYPEEYDPFHPESDTEGSDVPSLEPELHVRGGKVPDNLGDPMYYRPLIELIWYRVRDAVNRILGRQGYECGTCYSIEGPIPKSFEYYNDAGYEVDLMWWPHHECRSRSPDGTRKQTGQKLKMKSRHTNKENRTFMGITNDKLEVKGNLKLPVEINNRKFYETFIITPTSENEAIIGWTLLKNWEI</sequence>
<organism evidence="2 3">
    <name type="scientific">Schizosaccharomyces cryophilus (strain OY26 / ATCC MYA-4695 / CBS 11777 / NBRC 106824 / NRRL Y48691)</name>
    <name type="common">Fission yeast</name>
    <dbReference type="NCBI Taxonomy" id="653667"/>
    <lineage>
        <taxon>Eukaryota</taxon>
        <taxon>Fungi</taxon>
        <taxon>Dikarya</taxon>
        <taxon>Ascomycota</taxon>
        <taxon>Taphrinomycotina</taxon>
        <taxon>Schizosaccharomycetes</taxon>
        <taxon>Schizosaccharomycetales</taxon>
        <taxon>Schizosaccharomycetaceae</taxon>
        <taxon>Schizosaccharomyces</taxon>
    </lineage>
</organism>
<gene>
    <name evidence="2" type="ORF">SPOG_04215</name>
</gene>
<dbReference type="AlphaFoldDB" id="S9W789"/>
<dbReference type="EMBL" id="KE546988">
    <property type="protein sequence ID" value="EPY54324.1"/>
    <property type="molecule type" value="Genomic_DNA"/>
</dbReference>
<reference evidence="2 3" key="1">
    <citation type="journal article" date="2011" name="Science">
        <title>Comparative functional genomics of the fission yeasts.</title>
        <authorList>
            <person name="Rhind N."/>
            <person name="Chen Z."/>
            <person name="Yassour M."/>
            <person name="Thompson D.A."/>
            <person name="Haas B.J."/>
            <person name="Habib N."/>
            <person name="Wapinski I."/>
            <person name="Roy S."/>
            <person name="Lin M.F."/>
            <person name="Heiman D.I."/>
            <person name="Young S.K."/>
            <person name="Furuya K."/>
            <person name="Guo Y."/>
            <person name="Pidoux A."/>
            <person name="Chen H.M."/>
            <person name="Robbertse B."/>
            <person name="Goldberg J.M."/>
            <person name="Aoki K."/>
            <person name="Bayne E.H."/>
            <person name="Berlin A.M."/>
            <person name="Desjardins C.A."/>
            <person name="Dobbs E."/>
            <person name="Dukaj L."/>
            <person name="Fan L."/>
            <person name="FitzGerald M.G."/>
            <person name="French C."/>
            <person name="Gujja S."/>
            <person name="Hansen K."/>
            <person name="Keifenheim D."/>
            <person name="Levin J.Z."/>
            <person name="Mosher R.A."/>
            <person name="Mueller C.A."/>
            <person name="Pfiffner J."/>
            <person name="Priest M."/>
            <person name="Russ C."/>
            <person name="Smialowska A."/>
            <person name="Swoboda P."/>
            <person name="Sykes S.M."/>
            <person name="Vaughn M."/>
            <person name="Vengrova S."/>
            <person name="Yoder R."/>
            <person name="Zeng Q."/>
            <person name="Allshire R."/>
            <person name="Baulcombe D."/>
            <person name="Birren B.W."/>
            <person name="Brown W."/>
            <person name="Ekwall K."/>
            <person name="Kellis M."/>
            <person name="Leatherwood J."/>
            <person name="Levin H."/>
            <person name="Margalit H."/>
            <person name="Martienssen R."/>
            <person name="Nieduszynski C.A."/>
            <person name="Spatafora J.W."/>
            <person name="Friedman N."/>
            <person name="Dalgaard J.Z."/>
            <person name="Baumann P."/>
            <person name="Niki H."/>
            <person name="Regev A."/>
            <person name="Nusbaum C."/>
        </authorList>
    </citation>
    <scope>NUCLEOTIDE SEQUENCE [LARGE SCALE GENOMIC DNA]</scope>
    <source>
        <strain evidence="3">OY26 / ATCC MYA-4695 / CBS 11777 / NBRC 106824 / NRRL Y48691</strain>
    </source>
</reference>
<feature type="signal peptide" evidence="1">
    <location>
        <begin position="1"/>
        <end position="21"/>
    </location>
</feature>
<evidence type="ECO:0000313" key="3">
    <source>
        <dbReference type="Proteomes" id="UP000015464"/>
    </source>
</evidence>
<protein>
    <submittedName>
        <fullName evidence="2">Uncharacterized protein</fullName>
    </submittedName>
</protein>
<accession>S9W789</accession>
<keyword evidence="1" id="KW-0732">Signal</keyword>
<feature type="chain" id="PRO_5004559560" evidence="1">
    <location>
        <begin position="22"/>
        <end position="313"/>
    </location>
</feature>
<dbReference type="RefSeq" id="XP_013021930.1">
    <property type="nucleotide sequence ID" value="XM_013166476.1"/>
</dbReference>
<dbReference type="OrthoDB" id="4069360at2759"/>
<dbReference type="Proteomes" id="UP000015464">
    <property type="component" value="Unassembled WGS sequence"/>
</dbReference>
<evidence type="ECO:0000313" key="2">
    <source>
        <dbReference type="EMBL" id="EPY54324.1"/>
    </source>
</evidence>
<proteinExistence type="predicted"/>
<dbReference type="GeneID" id="25038528"/>
<evidence type="ECO:0000256" key="1">
    <source>
        <dbReference type="SAM" id="SignalP"/>
    </source>
</evidence>
<dbReference type="HOGENOM" id="CLU_1054329_0_0_1"/>
<keyword evidence="3" id="KW-1185">Reference proteome</keyword>
<name>S9W789_SCHCR</name>